<keyword evidence="2" id="KW-0805">Transcription regulation</keyword>
<name>A0A5B7Y9U5_9ALTE</name>
<dbReference type="InterPro" id="IPR039425">
    <property type="entry name" value="RNA_pol_sigma-70-like"/>
</dbReference>
<dbReference type="NCBIfam" id="TIGR02937">
    <property type="entry name" value="sigma70-ECF"/>
    <property type="match status" value="1"/>
</dbReference>
<dbReference type="SUPFAM" id="SSF88946">
    <property type="entry name" value="Sigma2 domain of RNA polymerase sigma factors"/>
    <property type="match status" value="1"/>
</dbReference>
<dbReference type="KEGG" id="salk:FBQ74_01550"/>
<dbReference type="InterPro" id="IPR013324">
    <property type="entry name" value="RNA_pol_sigma_r3/r4-like"/>
</dbReference>
<gene>
    <name evidence="7" type="ORF">FBQ74_01550</name>
</gene>
<evidence type="ECO:0000313" key="7">
    <source>
        <dbReference type="EMBL" id="QCZ92238.1"/>
    </source>
</evidence>
<dbReference type="InterPro" id="IPR013249">
    <property type="entry name" value="RNA_pol_sigma70_r4_t2"/>
</dbReference>
<dbReference type="PANTHER" id="PTHR43133">
    <property type="entry name" value="RNA POLYMERASE ECF-TYPE SIGMA FACTO"/>
    <property type="match status" value="1"/>
</dbReference>
<dbReference type="GO" id="GO:0006352">
    <property type="term" value="P:DNA-templated transcription initiation"/>
    <property type="evidence" value="ECO:0007669"/>
    <property type="project" value="InterPro"/>
</dbReference>
<feature type="domain" description="RNA polymerase sigma-70 region 2" evidence="5">
    <location>
        <begin position="38"/>
        <end position="104"/>
    </location>
</feature>
<reference evidence="7 8" key="1">
    <citation type="submission" date="2019-04" db="EMBL/GenBank/DDBJ databases">
        <title>Salinimonas iocasae sp. nov., a halophilic bacterium isolated from the outer tube casing of tubeworms in Okinawa Trough.</title>
        <authorList>
            <person name="Zhang H."/>
            <person name="Wang H."/>
            <person name="Li C."/>
        </authorList>
    </citation>
    <scope>NUCLEOTIDE SEQUENCE [LARGE SCALE GENOMIC DNA]</scope>
    <source>
        <strain evidence="7 8">KX18D6</strain>
    </source>
</reference>
<feature type="domain" description="RNA polymerase sigma factor 70 region 4 type 2" evidence="6">
    <location>
        <begin position="131"/>
        <end position="182"/>
    </location>
</feature>
<dbReference type="PANTHER" id="PTHR43133:SF46">
    <property type="entry name" value="RNA POLYMERASE SIGMA-70 FACTOR ECF SUBFAMILY"/>
    <property type="match status" value="1"/>
</dbReference>
<dbReference type="InterPro" id="IPR036388">
    <property type="entry name" value="WH-like_DNA-bd_sf"/>
</dbReference>
<evidence type="ECO:0000256" key="3">
    <source>
        <dbReference type="ARBA" id="ARBA00023082"/>
    </source>
</evidence>
<keyword evidence="8" id="KW-1185">Reference proteome</keyword>
<accession>A0A5B7Y9U5</accession>
<keyword evidence="3" id="KW-0731">Sigma factor</keyword>
<dbReference type="InterPro" id="IPR013325">
    <property type="entry name" value="RNA_pol_sigma_r2"/>
</dbReference>
<protein>
    <submittedName>
        <fullName evidence="7">RNA polymerase sigma factor</fullName>
    </submittedName>
</protein>
<proteinExistence type="inferred from homology"/>
<dbReference type="EMBL" id="CP039852">
    <property type="protein sequence ID" value="QCZ92238.1"/>
    <property type="molecule type" value="Genomic_DNA"/>
</dbReference>
<comment type="similarity">
    <text evidence="1">Belongs to the sigma-70 factor family. ECF subfamily.</text>
</comment>
<dbReference type="Proteomes" id="UP000304912">
    <property type="component" value="Chromosome"/>
</dbReference>
<dbReference type="Pfam" id="PF04542">
    <property type="entry name" value="Sigma70_r2"/>
    <property type="match status" value="1"/>
</dbReference>
<dbReference type="Gene3D" id="1.10.10.10">
    <property type="entry name" value="Winged helix-like DNA-binding domain superfamily/Winged helix DNA-binding domain"/>
    <property type="match status" value="1"/>
</dbReference>
<dbReference type="OrthoDB" id="9780326at2"/>
<dbReference type="GO" id="GO:0016987">
    <property type="term" value="F:sigma factor activity"/>
    <property type="evidence" value="ECO:0007669"/>
    <property type="project" value="UniProtKB-KW"/>
</dbReference>
<evidence type="ECO:0000259" key="6">
    <source>
        <dbReference type="Pfam" id="PF08281"/>
    </source>
</evidence>
<dbReference type="Gene3D" id="1.10.1740.10">
    <property type="match status" value="1"/>
</dbReference>
<organism evidence="7 8">
    <name type="scientific">Salinimonas iocasae</name>
    <dbReference type="NCBI Taxonomy" id="2572577"/>
    <lineage>
        <taxon>Bacteria</taxon>
        <taxon>Pseudomonadati</taxon>
        <taxon>Pseudomonadota</taxon>
        <taxon>Gammaproteobacteria</taxon>
        <taxon>Alteromonadales</taxon>
        <taxon>Alteromonadaceae</taxon>
        <taxon>Alteromonas/Salinimonas group</taxon>
        <taxon>Salinimonas</taxon>
    </lineage>
</organism>
<evidence type="ECO:0000256" key="1">
    <source>
        <dbReference type="ARBA" id="ARBA00010641"/>
    </source>
</evidence>
<dbReference type="InterPro" id="IPR007627">
    <property type="entry name" value="RNA_pol_sigma70_r2"/>
</dbReference>
<dbReference type="GO" id="GO:0003677">
    <property type="term" value="F:DNA binding"/>
    <property type="evidence" value="ECO:0007669"/>
    <property type="project" value="InterPro"/>
</dbReference>
<dbReference type="AlphaFoldDB" id="A0A5B7Y9U5"/>
<keyword evidence="4" id="KW-0804">Transcription</keyword>
<dbReference type="RefSeq" id="WP_139754999.1">
    <property type="nucleotide sequence ID" value="NZ_CP039852.1"/>
</dbReference>
<evidence type="ECO:0000256" key="4">
    <source>
        <dbReference type="ARBA" id="ARBA00023163"/>
    </source>
</evidence>
<evidence type="ECO:0000259" key="5">
    <source>
        <dbReference type="Pfam" id="PF04542"/>
    </source>
</evidence>
<evidence type="ECO:0000256" key="2">
    <source>
        <dbReference type="ARBA" id="ARBA00023015"/>
    </source>
</evidence>
<dbReference type="Pfam" id="PF08281">
    <property type="entry name" value="Sigma70_r4_2"/>
    <property type="match status" value="1"/>
</dbReference>
<evidence type="ECO:0000313" key="8">
    <source>
        <dbReference type="Proteomes" id="UP000304912"/>
    </source>
</evidence>
<sequence length="193" mass="22014">METCKADIDVTKITPTPDTEMKLIQAARDGDRQAYQQLYQSYAGRVFALCYRLTADRGLAEDATQEVFIQLWQKLSNFAGQSRFTTWLHSVTANITLSYMRKQKGWFARVMNIEDSMAAQSAAESCTSEVDLEALIVRLPERARVVFVLHAIEGHRHEEIGRMLNMATGSSKAQFHRAKQLLKTWMGYDDEDI</sequence>
<dbReference type="InterPro" id="IPR014284">
    <property type="entry name" value="RNA_pol_sigma-70_dom"/>
</dbReference>
<dbReference type="SUPFAM" id="SSF88659">
    <property type="entry name" value="Sigma3 and sigma4 domains of RNA polymerase sigma factors"/>
    <property type="match status" value="1"/>
</dbReference>